<dbReference type="Gene3D" id="3.40.50.150">
    <property type="entry name" value="Vaccinia Virus protein VP39"/>
    <property type="match status" value="1"/>
</dbReference>
<name>A0A5C8Z588_9GAMM</name>
<organism evidence="2 3">
    <name type="scientific">Reinekea thalattae</name>
    <dbReference type="NCBI Taxonomy" id="2593301"/>
    <lineage>
        <taxon>Bacteria</taxon>
        <taxon>Pseudomonadati</taxon>
        <taxon>Pseudomonadota</taxon>
        <taxon>Gammaproteobacteria</taxon>
        <taxon>Oceanospirillales</taxon>
        <taxon>Saccharospirillaceae</taxon>
        <taxon>Reinekea</taxon>
    </lineage>
</organism>
<dbReference type="Pfam" id="PF08242">
    <property type="entry name" value="Methyltransf_12"/>
    <property type="match status" value="1"/>
</dbReference>
<proteinExistence type="predicted"/>
<dbReference type="SUPFAM" id="SSF53335">
    <property type="entry name" value="S-adenosyl-L-methionine-dependent methyltransferases"/>
    <property type="match status" value="1"/>
</dbReference>
<dbReference type="EMBL" id="VKAD01000002">
    <property type="protein sequence ID" value="TXR52080.1"/>
    <property type="molecule type" value="Genomic_DNA"/>
</dbReference>
<evidence type="ECO:0000313" key="3">
    <source>
        <dbReference type="Proteomes" id="UP000321764"/>
    </source>
</evidence>
<keyword evidence="2" id="KW-0489">Methyltransferase</keyword>
<dbReference type="CDD" id="cd02440">
    <property type="entry name" value="AdoMet_MTases"/>
    <property type="match status" value="1"/>
</dbReference>
<gene>
    <name evidence="2" type="ORF">FME95_11740</name>
</gene>
<dbReference type="GO" id="GO:0008168">
    <property type="term" value="F:methyltransferase activity"/>
    <property type="evidence" value="ECO:0007669"/>
    <property type="project" value="UniProtKB-KW"/>
</dbReference>
<feature type="domain" description="Methyltransferase type 12" evidence="1">
    <location>
        <begin position="54"/>
        <end position="153"/>
    </location>
</feature>
<protein>
    <submittedName>
        <fullName evidence="2">Class I SAM-dependent methyltransferase</fullName>
    </submittedName>
</protein>
<comment type="caution">
    <text evidence="2">The sequence shown here is derived from an EMBL/GenBank/DDBJ whole genome shotgun (WGS) entry which is preliminary data.</text>
</comment>
<dbReference type="InterPro" id="IPR029063">
    <property type="entry name" value="SAM-dependent_MTases_sf"/>
</dbReference>
<dbReference type="PANTHER" id="PTHR43861:SF1">
    <property type="entry name" value="TRANS-ACONITATE 2-METHYLTRANSFERASE"/>
    <property type="match status" value="1"/>
</dbReference>
<evidence type="ECO:0000259" key="1">
    <source>
        <dbReference type="Pfam" id="PF08242"/>
    </source>
</evidence>
<dbReference type="Proteomes" id="UP000321764">
    <property type="component" value="Unassembled WGS sequence"/>
</dbReference>
<dbReference type="OrthoDB" id="9760689at2"/>
<dbReference type="AlphaFoldDB" id="A0A5C8Z588"/>
<evidence type="ECO:0000313" key="2">
    <source>
        <dbReference type="EMBL" id="TXR52080.1"/>
    </source>
</evidence>
<sequence>MPWEYLTMMAFELNGGVELEIQTRLRLYDFSTSEQVFFEWQAGLLGTLSNKRVLELGCGDGDLWRYLLPRWSRCDILLTDIDSRILDVAQRNVSSVAQSDHHIRYQSLDFNRLSECSESGFDVIIANHNLFYADNLYRLLAEIAVSLNDGGVLICSTMGAKHLHELQSLLARYQPKMHWPTGHLASRFGLDNGYQALASLFGRVDQFEYDNYLNLPSAEPIRVYLQKRLHGADADWLAEHWPELESVIRQQIEQKGSYRLTPNAGFFIARKTSRP</sequence>
<dbReference type="InterPro" id="IPR013217">
    <property type="entry name" value="Methyltransf_12"/>
</dbReference>
<dbReference type="GO" id="GO:0032259">
    <property type="term" value="P:methylation"/>
    <property type="evidence" value="ECO:0007669"/>
    <property type="project" value="UniProtKB-KW"/>
</dbReference>
<keyword evidence="3" id="KW-1185">Reference proteome</keyword>
<reference evidence="2 3" key="1">
    <citation type="submission" date="2019-07" db="EMBL/GenBank/DDBJ databases">
        <title>Reinekea sp. strain SSH23 genome sequencing and assembly.</title>
        <authorList>
            <person name="Kim I."/>
        </authorList>
    </citation>
    <scope>NUCLEOTIDE SEQUENCE [LARGE SCALE GENOMIC DNA]</scope>
    <source>
        <strain evidence="2 3">SSH23</strain>
    </source>
</reference>
<dbReference type="PANTHER" id="PTHR43861">
    <property type="entry name" value="TRANS-ACONITATE 2-METHYLTRANSFERASE-RELATED"/>
    <property type="match status" value="1"/>
</dbReference>
<accession>A0A5C8Z588</accession>
<keyword evidence="2" id="KW-0808">Transferase</keyword>